<dbReference type="Pfam" id="PF03952">
    <property type="entry name" value="Enolase_N"/>
    <property type="match status" value="1"/>
</dbReference>
<evidence type="ECO:0000256" key="6">
    <source>
        <dbReference type="ARBA" id="ARBA00022842"/>
    </source>
</evidence>
<dbReference type="CDD" id="cd03313">
    <property type="entry name" value="enolase"/>
    <property type="match status" value="1"/>
</dbReference>
<evidence type="ECO:0000256" key="1">
    <source>
        <dbReference type="ARBA" id="ARBA00005031"/>
    </source>
</evidence>
<comment type="pathway">
    <text evidence="1 10">Carbohydrate degradation; glycolysis; pyruvate from D-glyceraldehyde 3-phosphate: step 4/5.</text>
</comment>
<evidence type="ECO:0000313" key="14">
    <source>
        <dbReference type="Proteomes" id="UP001059985"/>
    </source>
</evidence>
<dbReference type="SUPFAM" id="SSF51604">
    <property type="entry name" value="Enolase C-terminal domain-like"/>
    <property type="match status" value="1"/>
</dbReference>
<dbReference type="PROSITE" id="PS00164">
    <property type="entry name" value="ENOLASE"/>
    <property type="match status" value="1"/>
</dbReference>
<sequence>MVAITKVFAREILDSRGHPTVEVEVTLSDGAIGRFSVPSGASVGKFEAIELRDGDPHYYCGYGVTKAIQIINSEIASNIIQMNAFHQEEIDNLLIKIDDTRNKSRLGANSTIGVSIAIAKAAANSLNIPLYQYLGGTTAKIMPIPLINVINGGLHADNNLDFQEFIIIPSGATTFKEAIKMSAEVFYNLKKILRKKKYNTNIGDEGGFAPNIKTNTEVFDIMIEAIEKSGYKLYQNFTLGLDIAASTFYNNNIYNIANHISTSKELINYYKDIITQYPITSIEDAMAESDIEGWQILTKELGNKVQLVGDDLFVTNCNLIKNGIQKNIANAVLIKPNQIGTLTETLNAIMLAQKYNYNVIISHRSGETEDVTIAHIAVATNCGQIKTGSLSRSERLAKYNELLRIEEHLGISSIYNYKI</sequence>
<dbReference type="InterPro" id="IPR029017">
    <property type="entry name" value="Enolase-like_N"/>
</dbReference>
<feature type="binding site" evidence="10">
    <location>
        <position position="335"/>
    </location>
    <ligand>
        <name>(2R)-2-phosphoglycerate</name>
        <dbReference type="ChEBI" id="CHEBI:58289"/>
    </ligand>
</feature>
<dbReference type="PANTHER" id="PTHR11902">
    <property type="entry name" value="ENOLASE"/>
    <property type="match status" value="1"/>
</dbReference>
<comment type="function">
    <text evidence="9 10">Catalyzes the reversible conversion of 2-phosphoglycerate (2-PG) into phosphoenolpyruvate (PEP). It is essential for the degradation of carbohydrates via glycolysis.</text>
</comment>
<dbReference type="SUPFAM" id="SSF54826">
    <property type="entry name" value="Enolase N-terminal domain-like"/>
    <property type="match status" value="1"/>
</dbReference>
<evidence type="ECO:0000256" key="10">
    <source>
        <dbReference type="HAMAP-Rule" id="MF_00318"/>
    </source>
</evidence>
<organism evidence="13 14">
    <name type="scientific">Neoehrlichia mikurensis</name>
    <dbReference type="NCBI Taxonomy" id="89586"/>
    <lineage>
        <taxon>Bacteria</taxon>
        <taxon>Pseudomonadati</taxon>
        <taxon>Pseudomonadota</taxon>
        <taxon>Alphaproteobacteria</taxon>
        <taxon>Rickettsiales</taxon>
        <taxon>Anaplasmataceae</taxon>
        <taxon>Candidatus Neoehrlichia</taxon>
    </lineage>
</organism>
<dbReference type="SFLD" id="SFLDG00178">
    <property type="entry name" value="enolase"/>
    <property type="match status" value="1"/>
</dbReference>
<dbReference type="InterPro" id="IPR036849">
    <property type="entry name" value="Enolase-like_C_sf"/>
</dbReference>
<dbReference type="PRINTS" id="PR00148">
    <property type="entry name" value="ENOLASE"/>
</dbReference>
<dbReference type="RefSeq" id="WP_254841931.1">
    <property type="nucleotide sequence ID" value="NZ_CP089285.1"/>
</dbReference>
<dbReference type="SFLD" id="SFLDF00002">
    <property type="entry name" value="enolase"/>
    <property type="match status" value="1"/>
</dbReference>
<dbReference type="GO" id="GO:0004634">
    <property type="term" value="F:phosphopyruvate hydratase activity"/>
    <property type="evidence" value="ECO:0007669"/>
    <property type="project" value="UniProtKB-EC"/>
</dbReference>
<feature type="active site" description="Proton donor" evidence="10">
    <location>
        <position position="205"/>
    </location>
</feature>
<feature type="binding site" evidence="10">
    <location>
        <position position="283"/>
    </location>
    <ligand>
        <name>Mg(2+)</name>
        <dbReference type="ChEBI" id="CHEBI:18420"/>
    </ligand>
</feature>
<dbReference type="InterPro" id="IPR020811">
    <property type="entry name" value="Enolase_N"/>
</dbReference>
<evidence type="ECO:0000256" key="3">
    <source>
        <dbReference type="ARBA" id="ARBA00012058"/>
    </source>
</evidence>
<dbReference type="SMART" id="SM01192">
    <property type="entry name" value="Enolase_C"/>
    <property type="match status" value="1"/>
</dbReference>
<dbReference type="NCBIfam" id="TIGR01060">
    <property type="entry name" value="eno"/>
    <property type="match status" value="1"/>
</dbReference>
<proteinExistence type="inferred from homology"/>
<dbReference type="PANTHER" id="PTHR11902:SF1">
    <property type="entry name" value="ENOLASE"/>
    <property type="match status" value="1"/>
</dbReference>
<feature type="binding site" evidence="10">
    <location>
        <position position="364"/>
    </location>
    <ligand>
        <name>(2R)-2-phosphoglycerate</name>
        <dbReference type="ChEBI" id="CHEBI:58289"/>
    </ligand>
</feature>
<dbReference type="InterPro" id="IPR020810">
    <property type="entry name" value="Enolase_C"/>
</dbReference>
<dbReference type="Gene3D" id="3.20.20.120">
    <property type="entry name" value="Enolase-like C-terminal domain"/>
    <property type="match status" value="1"/>
</dbReference>
<comment type="subcellular location">
    <subcellularLocation>
        <location evidence="10">Cytoplasm</location>
    </subcellularLocation>
    <subcellularLocation>
        <location evidence="10">Secreted</location>
    </subcellularLocation>
    <subcellularLocation>
        <location evidence="10">Cell surface</location>
    </subcellularLocation>
    <text evidence="10">Fractions of enolase are present in both the cytoplasm and on the cell surface.</text>
</comment>
<evidence type="ECO:0000256" key="4">
    <source>
        <dbReference type="ARBA" id="ARBA00017068"/>
    </source>
</evidence>
<feature type="binding site" evidence="10">
    <location>
        <position position="242"/>
    </location>
    <ligand>
        <name>Mg(2+)</name>
        <dbReference type="ChEBI" id="CHEBI:18420"/>
    </ligand>
</feature>
<evidence type="ECO:0000256" key="5">
    <source>
        <dbReference type="ARBA" id="ARBA00022525"/>
    </source>
</evidence>
<keyword evidence="6 10" id="KW-0460">Magnesium</keyword>
<feature type="binding site" evidence="10">
    <location>
        <position position="365"/>
    </location>
    <ligand>
        <name>(2R)-2-phosphoglycerate</name>
        <dbReference type="ChEBI" id="CHEBI:58289"/>
    </ligand>
</feature>
<gene>
    <name evidence="10 13" type="primary">eno</name>
    <name evidence="13" type="ORF">LUA81_04230</name>
</gene>
<dbReference type="PIRSF" id="PIRSF001400">
    <property type="entry name" value="Enolase"/>
    <property type="match status" value="1"/>
</dbReference>
<keyword evidence="10" id="KW-0479">Metal-binding</keyword>
<evidence type="ECO:0000256" key="7">
    <source>
        <dbReference type="ARBA" id="ARBA00023152"/>
    </source>
</evidence>
<feature type="binding site" evidence="10">
    <location>
        <position position="163"/>
    </location>
    <ligand>
        <name>(2R)-2-phosphoglycerate</name>
        <dbReference type="ChEBI" id="CHEBI:58289"/>
    </ligand>
</feature>
<keyword evidence="5 10" id="KW-0964">Secreted</keyword>
<comment type="similarity">
    <text evidence="2 10">Belongs to the enolase family.</text>
</comment>
<feature type="domain" description="Enolase C-terminal TIM barrel" evidence="11">
    <location>
        <begin position="139"/>
        <end position="418"/>
    </location>
</feature>
<comment type="cofactor">
    <cofactor evidence="10">
        <name>Mg(2+)</name>
        <dbReference type="ChEBI" id="CHEBI:18420"/>
    </cofactor>
    <text evidence="10">Binds a second Mg(2+) ion via substrate during catalysis.</text>
</comment>
<keyword evidence="7 10" id="KW-0324">Glycolysis</keyword>
<evidence type="ECO:0000259" key="11">
    <source>
        <dbReference type="SMART" id="SM01192"/>
    </source>
</evidence>
<dbReference type="EC" id="4.2.1.11" evidence="3 10"/>
<dbReference type="HAMAP" id="MF_00318">
    <property type="entry name" value="Enolase"/>
    <property type="match status" value="1"/>
</dbReference>
<feature type="binding site" evidence="10">
    <location>
        <position position="310"/>
    </location>
    <ligand>
        <name>Mg(2+)</name>
        <dbReference type="ChEBI" id="CHEBI:18420"/>
    </ligand>
</feature>
<evidence type="ECO:0000256" key="2">
    <source>
        <dbReference type="ARBA" id="ARBA00009604"/>
    </source>
</evidence>
<keyword evidence="10" id="KW-0963">Cytoplasm</keyword>
<protein>
    <recommendedName>
        <fullName evidence="4 10">Enolase</fullName>
        <ecNumber evidence="3 10">4.2.1.11</ecNumber>
    </recommendedName>
    <alternativeName>
        <fullName evidence="10">2-phospho-D-glycerate hydro-lyase</fullName>
    </alternativeName>
    <alternativeName>
        <fullName evidence="10">2-phosphoglycerate dehydratase</fullName>
    </alternativeName>
</protein>
<feature type="active site" description="Proton acceptor" evidence="10">
    <location>
        <position position="335"/>
    </location>
</feature>
<dbReference type="Proteomes" id="UP001059985">
    <property type="component" value="Chromosome"/>
</dbReference>
<evidence type="ECO:0000256" key="8">
    <source>
        <dbReference type="ARBA" id="ARBA00023239"/>
    </source>
</evidence>
<keyword evidence="14" id="KW-1185">Reference proteome</keyword>
<dbReference type="Gene3D" id="3.30.390.10">
    <property type="entry name" value="Enolase-like, N-terminal domain"/>
    <property type="match status" value="1"/>
</dbReference>
<dbReference type="EMBL" id="CP089285">
    <property type="protein sequence ID" value="UTO56287.1"/>
    <property type="molecule type" value="Genomic_DNA"/>
</dbReference>
<dbReference type="InterPro" id="IPR020809">
    <property type="entry name" value="Enolase_CS"/>
</dbReference>
<feature type="domain" description="Enolase N-terminal" evidence="12">
    <location>
        <begin position="4"/>
        <end position="134"/>
    </location>
</feature>
<feature type="binding site" evidence="10">
    <location>
        <position position="386"/>
    </location>
    <ligand>
        <name>(2R)-2-phosphoglycerate</name>
        <dbReference type="ChEBI" id="CHEBI:58289"/>
    </ligand>
</feature>
<reference evidence="13 14" key="1">
    <citation type="journal article" date="2022" name="Microorganisms">
        <title>Assembly and Comparison of Ca. Neoehrlichia mikurensis Genomes.</title>
        <authorList>
            <person name="Azagi T."/>
            <person name="Dirks R.P."/>
            <person name="Yebra-Pimentel E.S."/>
            <person name="Schaap P.J."/>
            <person name="Koehorst J.J."/>
            <person name="Esser H.J."/>
            <person name="Sprong H."/>
        </authorList>
    </citation>
    <scope>NUCLEOTIDE SEQUENCE [LARGE SCALE GENOMIC DNA]</scope>
    <source>
        <strain evidence="13">18-2804</strain>
    </source>
</reference>
<comment type="catalytic activity">
    <reaction evidence="10">
        <text>(2R)-2-phosphoglycerate = phosphoenolpyruvate + H2O</text>
        <dbReference type="Rhea" id="RHEA:10164"/>
        <dbReference type="ChEBI" id="CHEBI:15377"/>
        <dbReference type="ChEBI" id="CHEBI:58289"/>
        <dbReference type="ChEBI" id="CHEBI:58702"/>
        <dbReference type="EC" id="4.2.1.11"/>
    </reaction>
</comment>
<evidence type="ECO:0000313" key="13">
    <source>
        <dbReference type="EMBL" id="UTO56287.1"/>
    </source>
</evidence>
<name>A0ABY5EX66_9RICK</name>
<evidence type="ECO:0000256" key="9">
    <source>
        <dbReference type="ARBA" id="ARBA00045763"/>
    </source>
</evidence>
<accession>A0ABY5EX66</accession>
<evidence type="ECO:0000259" key="12">
    <source>
        <dbReference type="SMART" id="SM01193"/>
    </source>
</evidence>
<dbReference type="SMART" id="SM01193">
    <property type="entry name" value="Enolase_N"/>
    <property type="match status" value="1"/>
</dbReference>
<dbReference type="InterPro" id="IPR000941">
    <property type="entry name" value="Enolase"/>
</dbReference>
<dbReference type="SFLD" id="SFLDS00001">
    <property type="entry name" value="Enolase"/>
    <property type="match status" value="1"/>
</dbReference>
<dbReference type="Pfam" id="PF00113">
    <property type="entry name" value="Enolase_C"/>
    <property type="match status" value="1"/>
</dbReference>
<keyword evidence="8 10" id="KW-0456">Lyase</keyword>